<dbReference type="Proteomes" id="UP000594454">
    <property type="component" value="Chromosome 4"/>
</dbReference>
<dbReference type="AlphaFoldDB" id="A0A7R8UWK9"/>
<evidence type="ECO:0000313" key="3">
    <source>
        <dbReference type="EMBL" id="CAD7087248.1"/>
    </source>
</evidence>
<keyword evidence="4" id="KW-1185">Reference proteome</keyword>
<dbReference type="Gene3D" id="2.40.10.10">
    <property type="entry name" value="Trypsin-like serine proteases"/>
    <property type="match status" value="1"/>
</dbReference>
<feature type="compositionally biased region" description="Basic and acidic residues" evidence="1">
    <location>
        <begin position="149"/>
        <end position="159"/>
    </location>
</feature>
<feature type="region of interest" description="Disordered" evidence="1">
    <location>
        <begin position="133"/>
        <end position="234"/>
    </location>
</feature>
<dbReference type="InParanoid" id="A0A7R8UWK9"/>
<dbReference type="InterPro" id="IPR009003">
    <property type="entry name" value="Peptidase_S1_PA"/>
</dbReference>
<sequence>MHFERFILLSLVFCSTLFCLVSATSSPTTVNLTETTARVDVNETVPVQVAQNASEILPDSAPKWWGAAAVLNNPTDSQIPPNILRHLRLNKTNGDSNLESATPISPDSSLWLHGSQLHRIDKNRFVPLVGEGSGDGFLSERPVSMKKPSRQDDINKEDYDSYQDNDEDYPSTESRTVKGDHSNHSENYGDHTRYDKSDEEYYEAVPLSRSSEEYADSEFDNRAPVDSKNDIGAVSPEKHSNMVVIKRNHVDKDILCLGALITYTHFLSSATCVTINKNLIRQGDVVPAADHPNQCRKFAGCPSRKVRTAFISRNYHNGHSDVSIVVLRKPFCMTKELRPASLTSKQIRIGDPVKLVEVNDVLRIVELEATECDVNQIQQRRERKEVCIPAVPLSVGSPIFNQVGEIAGLVSYEIVNSSSKFIIADTVLLRPAIRDIINLNPPHEARKDCYGRFLNEY</sequence>
<evidence type="ECO:0000256" key="2">
    <source>
        <dbReference type="SAM" id="SignalP"/>
    </source>
</evidence>
<dbReference type="SUPFAM" id="SSF50494">
    <property type="entry name" value="Trypsin-like serine proteases"/>
    <property type="match status" value="1"/>
</dbReference>
<gene>
    <name evidence="3" type="ORF">HERILL_LOCUS9967</name>
</gene>
<evidence type="ECO:0000313" key="4">
    <source>
        <dbReference type="Proteomes" id="UP000594454"/>
    </source>
</evidence>
<evidence type="ECO:0000256" key="1">
    <source>
        <dbReference type="SAM" id="MobiDB-lite"/>
    </source>
</evidence>
<organism evidence="3 4">
    <name type="scientific">Hermetia illucens</name>
    <name type="common">Black soldier fly</name>
    <dbReference type="NCBI Taxonomy" id="343691"/>
    <lineage>
        <taxon>Eukaryota</taxon>
        <taxon>Metazoa</taxon>
        <taxon>Ecdysozoa</taxon>
        <taxon>Arthropoda</taxon>
        <taxon>Hexapoda</taxon>
        <taxon>Insecta</taxon>
        <taxon>Pterygota</taxon>
        <taxon>Neoptera</taxon>
        <taxon>Endopterygota</taxon>
        <taxon>Diptera</taxon>
        <taxon>Brachycera</taxon>
        <taxon>Stratiomyomorpha</taxon>
        <taxon>Stratiomyidae</taxon>
        <taxon>Hermetiinae</taxon>
        <taxon>Hermetia</taxon>
    </lineage>
</organism>
<feature type="compositionally biased region" description="Basic and acidic residues" evidence="1">
    <location>
        <begin position="219"/>
        <end position="229"/>
    </location>
</feature>
<evidence type="ECO:0008006" key="5">
    <source>
        <dbReference type="Google" id="ProtNLM"/>
    </source>
</evidence>
<proteinExistence type="predicted"/>
<name>A0A7R8UWK9_HERIL</name>
<dbReference type="InterPro" id="IPR043504">
    <property type="entry name" value="Peptidase_S1_PA_chymotrypsin"/>
</dbReference>
<reference evidence="3 4" key="1">
    <citation type="submission" date="2020-11" db="EMBL/GenBank/DDBJ databases">
        <authorList>
            <person name="Wallbank WR R."/>
            <person name="Pardo Diaz C."/>
            <person name="Kozak K."/>
            <person name="Martin S."/>
            <person name="Jiggins C."/>
            <person name="Moest M."/>
            <person name="Warren A I."/>
            <person name="Generalovic N T."/>
            <person name="Byers J.R.P. K."/>
            <person name="Montejo-Kovacevich G."/>
            <person name="Yen C E."/>
        </authorList>
    </citation>
    <scope>NUCLEOTIDE SEQUENCE [LARGE SCALE GENOMIC DNA]</scope>
</reference>
<feature type="compositionally biased region" description="Acidic residues" evidence="1">
    <location>
        <begin position="160"/>
        <end position="170"/>
    </location>
</feature>
<dbReference type="EMBL" id="LR899012">
    <property type="protein sequence ID" value="CAD7087248.1"/>
    <property type="molecule type" value="Genomic_DNA"/>
</dbReference>
<protein>
    <recommendedName>
        <fullName evidence="5">Peptidase S1 domain-containing protein</fullName>
    </recommendedName>
</protein>
<feature type="signal peptide" evidence="2">
    <location>
        <begin position="1"/>
        <end position="23"/>
    </location>
</feature>
<feature type="chain" id="PRO_5030521868" description="Peptidase S1 domain-containing protein" evidence="2">
    <location>
        <begin position="24"/>
        <end position="457"/>
    </location>
</feature>
<keyword evidence="2" id="KW-0732">Signal</keyword>
<accession>A0A7R8UWK9</accession>
<feature type="compositionally biased region" description="Basic and acidic residues" evidence="1">
    <location>
        <begin position="175"/>
        <end position="196"/>
    </location>
</feature>